<dbReference type="AlphaFoldDB" id="X6LSF5"/>
<dbReference type="EMBL" id="ASPP01029528">
    <property type="protein sequence ID" value="ETO04311.1"/>
    <property type="molecule type" value="Genomic_DNA"/>
</dbReference>
<accession>X6LSF5</accession>
<sequence length="116" mass="13373">MLIDFFLHWLQFNQQIGKKTYLNQILSGKGQAIIDALLYFAQCSCQEFGVYQESHVLNSIRTLMEYLVRDVMISQHPKIFGNNWSLFISTWFTTNGGWGKSVEITFVSNLLASVQD</sequence>
<proteinExistence type="predicted"/>
<comment type="caution">
    <text evidence="1">The sequence shown here is derived from an EMBL/GenBank/DDBJ whole genome shotgun (WGS) entry which is preliminary data.</text>
</comment>
<keyword evidence="2" id="KW-1185">Reference proteome</keyword>
<organism evidence="1 2">
    <name type="scientific">Reticulomyxa filosa</name>
    <dbReference type="NCBI Taxonomy" id="46433"/>
    <lineage>
        <taxon>Eukaryota</taxon>
        <taxon>Sar</taxon>
        <taxon>Rhizaria</taxon>
        <taxon>Retaria</taxon>
        <taxon>Foraminifera</taxon>
        <taxon>Monothalamids</taxon>
        <taxon>Reticulomyxidae</taxon>
        <taxon>Reticulomyxa</taxon>
    </lineage>
</organism>
<protein>
    <submittedName>
        <fullName evidence="1">Uncharacterized protein</fullName>
    </submittedName>
</protein>
<reference evidence="1 2" key="1">
    <citation type="journal article" date="2013" name="Curr. Biol.">
        <title>The Genome of the Foraminiferan Reticulomyxa filosa.</title>
        <authorList>
            <person name="Glockner G."/>
            <person name="Hulsmann N."/>
            <person name="Schleicher M."/>
            <person name="Noegel A.A."/>
            <person name="Eichinger L."/>
            <person name="Gallinger C."/>
            <person name="Pawlowski J."/>
            <person name="Sierra R."/>
            <person name="Euteneuer U."/>
            <person name="Pillet L."/>
            <person name="Moustafa A."/>
            <person name="Platzer M."/>
            <person name="Groth M."/>
            <person name="Szafranski K."/>
            <person name="Schliwa M."/>
        </authorList>
    </citation>
    <scope>NUCLEOTIDE SEQUENCE [LARGE SCALE GENOMIC DNA]</scope>
</reference>
<dbReference type="Proteomes" id="UP000023152">
    <property type="component" value="Unassembled WGS sequence"/>
</dbReference>
<evidence type="ECO:0000313" key="1">
    <source>
        <dbReference type="EMBL" id="ETO04311.1"/>
    </source>
</evidence>
<evidence type="ECO:0000313" key="2">
    <source>
        <dbReference type="Proteomes" id="UP000023152"/>
    </source>
</evidence>
<gene>
    <name evidence="1" type="ORF">RFI_33087</name>
</gene>
<name>X6LSF5_RETFI</name>